<keyword evidence="1" id="KW-0472">Membrane</keyword>
<dbReference type="STRING" id="326298.Suden_1074"/>
<feature type="transmembrane region" description="Helical" evidence="1">
    <location>
        <begin position="106"/>
        <end position="129"/>
    </location>
</feature>
<evidence type="ECO:0000256" key="1">
    <source>
        <dbReference type="SAM" id="Phobius"/>
    </source>
</evidence>
<dbReference type="AlphaFoldDB" id="Q30RM9"/>
<feature type="transmembrane region" description="Helical" evidence="1">
    <location>
        <begin position="6"/>
        <end position="26"/>
    </location>
</feature>
<dbReference type="HOGENOM" id="CLU_145270_0_0_7"/>
<organism evidence="2 3">
    <name type="scientific">Sulfurimonas denitrificans (strain ATCC 33889 / DSM 1251)</name>
    <name type="common">Thiomicrospira denitrificans (strain ATCC 33889 / DSM 1251)</name>
    <dbReference type="NCBI Taxonomy" id="326298"/>
    <lineage>
        <taxon>Bacteria</taxon>
        <taxon>Pseudomonadati</taxon>
        <taxon>Campylobacterota</taxon>
        <taxon>Epsilonproteobacteria</taxon>
        <taxon>Campylobacterales</taxon>
        <taxon>Sulfurimonadaceae</taxon>
        <taxon>Sulfurimonas</taxon>
    </lineage>
</organism>
<sequence length="132" mass="15558">MFLVYTALSGIYLFLPPLLTVLYFYFSKALKKEQTSVLILTIFCLLFFESENSYVLFSTIIYFSILHKYIVPKITQSFSCVTCINFMIVLFVYVGFFLFYSFLSNIFLFALPAINYYVIYYIVIEFLILSIL</sequence>
<gene>
    <name evidence="2" type="ordered locus">Suden_1074</name>
</gene>
<dbReference type="Proteomes" id="UP000002714">
    <property type="component" value="Chromosome"/>
</dbReference>
<protein>
    <submittedName>
        <fullName evidence="2">Uncharacterized protein</fullName>
    </submittedName>
</protein>
<keyword evidence="1" id="KW-1133">Transmembrane helix</keyword>
<evidence type="ECO:0000313" key="2">
    <source>
        <dbReference type="EMBL" id="ABB44352.1"/>
    </source>
</evidence>
<reference evidence="2 3" key="1">
    <citation type="journal article" date="2008" name="Appl. Environ. Microbiol.">
        <title>Genome of the epsilonproteobacterial chemolithoautotroph Sulfurimonas denitrificans.</title>
        <authorList>
            <person name="Sievert S.M."/>
            <person name="Scott K.M."/>
            <person name="Klotz M.G."/>
            <person name="Chain P.S.G."/>
            <person name="Hauser L.J."/>
            <person name="Hemp J."/>
            <person name="Huegler M."/>
            <person name="Land M."/>
            <person name="Lapidus A."/>
            <person name="Larimer F.W."/>
            <person name="Lucas S."/>
            <person name="Malfatti S.A."/>
            <person name="Meyer F."/>
            <person name="Paulsen I.T."/>
            <person name="Ren Q."/>
            <person name="Simon J."/>
            <person name="Bailey K."/>
            <person name="Diaz E."/>
            <person name="Fitzpatrick K.A."/>
            <person name="Glover B."/>
            <person name="Gwatney N."/>
            <person name="Korajkic A."/>
            <person name="Long A."/>
            <person name="Mobberley J.M."/>
            <person name="Pantry S.N."/>
            <person name="Pazder G."/>
            <person name="Peterson S."/>
            <person name="Quintanilla J.D."/>
            <person name="Sprinkle R."/>
            <person name="Stephens J."/>
            <person name="Thomas P."/>
            <person name="Vaughn R."/>
            <person name="Weber M.J."/>
            <person name="Wooten L.L."/>
        </authorList>
    </citation>
    <scope>NUCLEOTIDE SEQUENCE [LARGE SCALE GENOMIC DNA]</scope>
    <source>
        <strain evidence="3">ATCC 33889 / DSM 1251</strain>
    </source>
</reference>
<proteinExistence type="predicted"/>
<dbReference type="KEGG" id="tdn:Suden_1074"/>
<evidence type="ECO:0000313" key="3">
    <source>
        <dbReference type="Proteomes" id="UP000002714"/>
    </source>
</evidence>
<keyword evidence="3" id="KW-1185">Reference proteome</keyword>
<keyword evidence="1" id="KW-0812">Transmembrane</keyword>
<feature type="transmembrane region" description="Helical" evidence="1">
    <location>
        <begin position="78"/>
        <end position="100"/>
    </location>
</feature>
<dbReference type="EMBL" id="CP000153">
    <property type="protein sequence ID" value="ABB44352.1"/>
    <property type="molecule type" value="Genomic_DNA"/>
</dbReference>
<name>Q30RM9_SULDN</name>
<accession>Q30RM9</accession>